<name>A0ABR3M6E9_9TELE</name>
<proteinExistence type="predicted"/>
<evidence type="ECO:0000256" key="1">
    <source>
        <dbReference type="SAM" id="MobiDB-lite"/>
    </source>
</evidence>
<comment type="caution">
    <text evidence="2">The sequence shown here is derived from an EMBL/GenBank/DDBJ whole genome shotgun (WGS) entry which is preliminary data.</text>
</comment>
<gene>
    <name evidence="2" type="ORF">QQF64_010438</name>
</gene>
<organism evidence="2 3">
    <name type="scientific">Cirrhinus molitorella</name>
    <name type="common">mud carp</name>
    <dbReference type="NCBI Taxonomy" id="172907"/>
    <lineage>
        <taxon>Eukaryota</taxon>
        <taxon>Metazoa</taxon>
        <taxon>Chordata</taxon>
        <taxon>Craniata</taxon>
        <taxon>Vertebrata</taxon>
        <taxon>Euteleostomi</taxon>
        <taxon>Actinopterygii</taxon>
        <taxon>Neopterygii</taxon>
        <taxon>Teleostei</taxon>
        <taxon>Ostariophysi</taxon>
        <taxon>Cypriniformes</taxon>
        <taxon>Cyprinidae</taxon>
        <taxon>Labeoninae</taxon>
        <taxon>Labeonini</taxon>
        <taxon>Cirrhinus</taxon>
    </lineage>
</organism>
<accession>A0ABR3M6E9</accession>
<feature type="compositionally biased region" description="Low complexity" evidence="1">
    <location>
        <begin position="46"/>
        <end position="64"/>
    </location>
</feature>
<evidence type="ECO:0000313" key="3">
    <source>
        <dbReference type="Proteomes" id="UP001558613"/>
    </source>
</evidence>
<dbReference type="EMBL" id="JAYMGO010000016">
    <property type="protein sequence ID" value="KAL1259861.1"/>
    <property type="molecule type" value="Genomic_DNA"/>
</dbReference>
<sequence>MLARNGSPLTVCPEEDLASATPDPEPSQPPPSCAELPEPTADGEPEPAAVEPSPSGAIERTTAPEPEPETSDQSRRSPSVAWARRGSAHLQSVGVESGGSLISTSSLRSSDSASALRPCGYTMAPSSLISTVARRSTGLPRPYGSAPVSRHPAVASGLHSSGCASSLRPSGSAGLLLPSSSASVLDRSGSTAALRISASASVAGAICSALALRILGVAPDLRLSVSASGSTTTCSAAVGRPPGVVSPSSTMAPPSVGSTVGRHLGCGLGLTWLLLLQLPPVFSLAPPSG</sequence>
<feature type="compositionally biased region" description="Low complexity" evidence="1">
    <location>
        <begin position="98"/>
        <end position="115"/>
    </location>
</feature>
<feature type="region of interest" description="Disordered" evidence="1">
    <location>
        <begin position="1"/>
        <end position="115"/>
    </location>
</feature>
<reference evidence="2 3" key="1">
    <citation type="submission" date="2023-09" db="EMBL/GenBank/DDBJ databases">
        <authorList>
            <person name="Wang M."/>
        </authorList>
    </citation>
    <scope>NUCLEOTIDE SEQUENCE [LARGE SCALE GENOMIC DNA]</scope>
    <source>
        <strain evidence="2">GT-2023</strain>
        <tissue evidence="2">Liver</tissue>
    </source>
</reference>
<protein>
    <submittedName>
        <fullName evidence="2">Uncharacterized protein</fullName>
    </submittedName>
</protein>
<keyword evidence="3" id="KW-1185">Reference proteome</keyword>
<evidence type="ECO:0000313" key="2">
    <source>
        <dbReference type="EMBL" id="KAL1259861.1"/>
    </source>
</evidence>
<feature type="compositionally biased region" description="Pro residues" evidence="1">
    <location>
        <begin position="23"/>
        <end position="32"/>
    </location>
</feature>
<dbReference type="Proteomes" id="UP001558613">
    <property type="component" value="Unassembled WGS sequence"/>
</dbReference>